<evidence type="ECO:0000256" key="1">
    <source>
        <dbReference type="ARBA" id="ARBA00022723"/>
    </source>
</evidence>
<proteinExistence type="predicted"/>
<organism evidence="6 7">
    <name type="scientific">Caenorhabditis briggsae</name>
    <dbReference type="NCBI Taxonomy" id="6238"/>
    <lineage>
        <taxon>Eukaryota</taxon>
        <taxon>Metazoa</taxon>
        <taxon>Ecdysozoa</taxon>
        <taxon>Nematoda</taxon>
        <taxon>Chromadorea</taxon>
        <taxon>Rhabditida</taxon>
        <taxon>Rhabditina</taxon>
        <taxon>Rhabditomorpha</taxon>
        <taxon>Rhabditoidea</taxon>
        <taxon>Rhabditidae</taxon>
        <taxon>Peloderinae</taxon>
        <taxon>Caenorhabditis</taxon>
    </lineage>
</organism>
<evidence type="ECO:0000256" key="2">
    <source>
        <dbReference type="ARBA" id="ARBA00022771"/>
    </source>
</evidence>
<dbReference type="Gene3D" id="2.20.25.240">
    <property type="match status" value="1"/>
</dbReference>
<dbReference type="InterPro" id="IPR007588">
    <property type="entry name" value="Znf_FLYWCH"/>
</dbReference>
<evidence type="ECO:0000256" key="3">
    <source>
        <dbReference type="ARBA" id="ARBA00022833"/>
    </source>
</evidence>
<keyword evidence="2" id="KW-0863">Zinc-finger</keyword>
<evidence type="ECO:0000259" key="5">
    <source>
        <dbReference type="Pfam" id="PF04500"/>
    </source>
</evidence>
<feature type="domain" description="FLYWCH-type" evidence="5">
    <location>
        <begin position="71"/>
        <end position="137"/>
    </location>
</feature>
<dbReference type="AlphaFoldDB" id="A0AAE8ZWF6"/>
<evidence type="ECO:0000313" key="7">
    <source>
        <dbReference type="Proteomes" id="UP000827892"/>
    </source>
</evidence>
<feature type="region of interest" description="Disordered" evidence="4">
    <location>
        <begin position="191"/>
        <end position="212"/>
    </location>
</feature>
<dbReference type="Pfam" id="PF04500">
    <property type="entry name" value="FLYWCH"/>
    <property type="match status" value="1"/>
</dbReference>
<dbReference type="GO" id="GO:0000978">
    <property type="term" value="F:RNA polymerase II cis-regulatory region sequence-specific DNA binding"/>
    <property type="evidence" value="ECO:0007669"/>
    <property type="project" value="EnsemblMetazoa"/>
</dbReference>
<gene>
    <name evidence="6" type="ORF">L3Y34_011515</name>
</gene>
<protein>
    <recommendedName>
        <fullName evidence="5">FLYWCH-type domain-containing protein</fullName>
    </recommendedName>
</protein>
<dbReference type="GO" id="GO:0005634">
    <property type="term" value="C:nucleus"/>
    <property type="evidence" value="ECO:0007669"/>
    <property type="project" value="EnsemblMetazoa"/>
</dbReference>
<accession>A0AAE8ZWF6</accession>
<keyword evidence="3" id="KW-0862">Zinc</keyword>
<name>A0AAE8ZWF6_CAEBR</name>
<dbReference type="EMBL" id="CP090896">
    <property type="protein sequence ID" value="ULT81582.1"/>
    <property type="molecule type" value="Genomic_DNA"/>
</dbReference>
<evidence type="ECO:0000313" key="6">
    <source>
        <dbReference type="EMBL" id="ULT81582.1"/>
    </source>
</evidence>
<dbReference type="Proteomes" id="UP000827892">
    <property type="component" value="Chromosome X"/>
</dbReference>
<dbReference type="GO" id="GO:0045944">
    <property type="term" value="P:positive regulation of transcription by RNA polymerase II"/>
    <property type="evidence" value="ECO:0007669"/>
    <property type="project" value="EnsemblMetazoa"/>
</dbReference>
<evidence type="ECO:0000256" key="4">
    <source>
        <dbReference type="SAM" id="MobiDB-lite"/>
    </source>
</evidence>
<dbReference type="GO" id="GO:0008270">
    <property type="term" value="F:zinc ion binding"/>
    <property type="evidence" value="ECO:0007669"/>
    <property type="project" value="UniProtKB-KW"/>
</dbReference>
<dbReference type="GO" id="GO:0000122">
    <property type="term" value="P:negative regulation of transcription by RNA polymerase II"/>
    <property type="evidence" value="ECO:0007669"/>
    <property type="project" value="EnsemblMetazoa"/>
</dbReference>
<reference evidence="6 7" key="1">
    <citation type="submission" date="2022-05" db="EMBL/GenBank/DDBJ databases">
        <title>Chromosome-level reference genomes for two strains of Caenorhabditis briggsae: an improved platform for comparative genomics.</title>
        <authorList>
            <person name="Stevens L."/>
            <person name="Andersen E.C."/>
        </authorList>
    </citation>
    <scope>NUCLEOTIDE SEQUENCE [LARGE SCALE GENOMIC DNA]</scope>
    <source>
        <strain evidence="6">QX1410_ONT</strain>
        <tissue evidence="6">Whole-organism</tissue>
    </source>
</reference>
<sequence length="449" mass="49751">MMTTTEKDPNCWRLEQTMLGLEKPLSSDISSSSTDTSAISPISVSSMPLSPDKEKKKIKFIRYNPDIPQIVTSFKGYQKLMYQGYRYNIYQVVPEKNFKSWRCVCAKKMPDDGQWCKCRAETTSDNSNACTKNTHNHPPKHRVAEIEFIKSQLINAAFENPDHDAGDLINQACMYLSEGVSFDNKESLKKSLVSARNKEGKPRKPKSKTSTNPLKRMKIEIEEEDENVFKMQRMDNDITGFLPLLNNSISMVKVESPFSTTPTIQIPPPNPPQIHQPQEHSNLLQPAALNGFNNSWMGGIEDPIAMFWANAMLNPSGLDVLSTIAALSKHQLHSQGPTQAATAPAAPLSSNLSVSSFTPQMPKEASMAIPPTQILNLKDLKPLPPLAAIQTSPVIQAASLLRPIPMKNDMGTQTVEEIKVSRCLTSGCGCRVIRICCCDEGRCRRAAAC</sequence>
<keyword evidence="1" id="KW-0479">Metal-binding</keyword>